<dbReference type="AlphaFoldDB" id="D3RYB1"/>
<dbReference type="PROSITE" id="PS50206">
    <property type="entry name" value="RHODANESE_3"/>
    <property type="match status" value="1"/>
</dbReference>
<protein>
    <submittedName>
        <fullName evidence="2">Rhodanese domain protein</fullName>
    </submittedName>
</protein>
<dbReference type="SUPFAM" id="SSF52821">
    <property type="entry name" value="Rhodanese/Cell cycle control phosphatase"/>
    <property type="match status" value="1"/>
</dbReference>
<dbReference type="Gene3D" id="3.40.250.10">
    <property type="entry name" value="Rhodanese-like domain"/>
    <property type="match status" value="1"/>
</dbReference>
<dbReference type="GeneID" id="8778836"/>
<dbReference type="PROSITE" id="PS51257">
    <property type="entry name" value="PROKAR_LIPOPROTEIN"/>
    <property type="match status" value="1"/>
</dbReference>
<dbReference type="OrthoDB" id="135517at2157"/>
<evidence type="ECO:0000313" key="2">
    <source>
        <dbReference type="EMBL" id="ADC65474.1"/>
    </source>
</evidence>
<evidence type="ECO:0000259" key="1">
    <source>
        <dbReference type="PROSITE" id="PS50206"/>
    </source>
</evidence>
<gene>
    <name evidence="2" type="ordered locus">Ferp_1321</name>
</gene>
<dbReference type="InterPro" id="IPR050229">
    <property type="entry name" value="GlpE_sulfurtransferase"/>
</dbReference>
<dbReference type="STRING" id="589924.Ferp_1321"/>
<dbReference type="KEGG" id="fpl:Ferp_1321"/>
<reference evidence="3" key="1">
    <citation type="submission" date="2010-02" db="EMBL/GenBank/DDBJ databases">
        <title>Complete sequence of Ferroglobus placidus DSM 10642.</title>
        <authorList>
            <consortium name="US DOE Joint Genome Institute"/>
            <person name="Lucas S."/>
            <person name="Copeland A."/>
            <person name="Lapidus A."/>
            <person name="Cheng J.-F."/>
            <person name="Bruce D."/>
            <person name="Goodwin L."/>
            <person name="Pitluck S."/>
            <person name="Saunders E."/>
            <person name="Brettin T."/>
            <person name="Detter J.C."/>
            <person name="Han C."/>
            <person name="Tapia R."/>
            <person name="Larimer F."/>
            <person name="Land M."/>
            <person name="Hauser L."/>
            <person name="Kyrpides N."/>
            <person name="Ivanova N."/>
            <person name="Holmes D."/>
            <person name="Lovley D."/>
            <person name="Kyrpides N."/>
            <person name="Anderson I.J."/>
            <person name="Woyke T."/>
        </authorList>
    </citation>
    <scope>NUCLEOTIDE SEQUENCE [LARGE SCALE GENOMIC DNA]</scope>
    <source>
        <strain evidence="3">DSM 10642 / AEDII12DO</strain>
    </source>
</reference>
<dbReference type="eggNOG" id="arCOG02021">
    <property type="taxonomic scope" value="Archaea"/>
</dbReference>
<dbReference type="EMBL" id="CP001899">
    <property type="protein sequence ID" value="ADC65474.1"/>
    <property type="molecule type" value="Genomic_DNA"/>
</dbReference>
<reference evidence="2 3" key="2">
    <citation type="journal article" date="2011" name="Stand. Genomic Sci.">
        <title>Complete genome sequence of Ferroglobus placidus AEDII12DO.</title>
        <authorList>
            <person name="Anderson I."/>
            <person name="Risso C."/>
            <person name="Holmes D."/>
            <person name="Lucas S."/>
            <person name="Copeland A."/>
            <person name="Lapidus A."/>
            <person name="Cheng J.F."/>
            <person name="Bruce D."/>
            <person name="Goodwin L."/>
            <person name="Pitluck S."/>
            <person name="Saunders E."/>
            <person name="Brettin T."/>
            <person name="Detter J.C."/>
            <person name="Han C."/>
            <person name="Tapia R."/>
            <person name="Larimer F."/>
            <person name="Land M."/>
            <person name="Hauser L."/>
            <person name="Woyke T."/>
            <person name="Lovley D."/>
            <person name="Kyrpides N."/>
            <person name="Ivanova N."/>
        </authorList>
    </citation>
    <scope>NUCLEOTIDE SEQUENCE [LARGE SCALE GENOMIC DNA]</scope>
    <source>
        <strain evidence="3">DSM 10642 / AEDII12DO</strain>
    </source>
</reference>
<dbReference type="RefSeq" id="WP_012965817.1">
    <property type="nucleotide sequence ID" value="NC_013849.1"/>
</dbReference>
<name>D3RYB1_FERPA</name>
<dbReference type="Pfam" id="PF00581">
    <property type="entry name" value="Rhodanese"/>
    <property type="match status" value="1"/>
</dbReference>
<dbReference type="Proteomes" id="UP000002613">
    <property type="component" value="Chromosome"/>
</dbReference>
<organism evidence="2 3">
    <name type="scientific">Ferroglobus placidus (strain DSM 10642 / AEDII12DO)</name>
    <dbReference type="NCBI Taxonomy" id="589924"/>
    <lineage>
        <taxon>Archaea</taxon>
        <taxon>Methanobacteriati</taxon>
        <taxon>Methanobacteriota</taxon>
        <taxon>Archaeoglobi</taxon>
        <taxon>Archaeoglobales</taxon>
        <taxon>Archaeoglobaceae</taxon>
        <taxon>Ferroglobus</taxon>
    </lineage>
</organism>
<dbReference type="HOGENOM" id="CLU_089574_1_6_2"/>
<keyword evidence="3" id="KW-1185">Reference proteome</keyword>
<feature type="domain" description="Rhodanese" evidence="1">
    <location>
        <begin position="42"/>
        <end position="132"/>
    </location>
</feature>
<dbReference type="PaxDb" id="589924-Ferp_1321"/>
<sequence length="132" mass="15354">MKLVRILLIFSLIFAGCLQAEKGIYKDISVDEAYELIQKNKNNPNFVILDIRTPEEFKSEHIDGAINIDFYSPNFKEELKKLDKNKTYLIYCRTGHRTSLAMPLFKELGFKEVYNMLGGITAWKNRGYPVVR</sequence>
<dbReference type="SMART" id="SM00450">
    <property type="entry name" value="RHOD"/>
    <property type="match status" value="1"/>
</dbReference>
<evidence type="ECO:0000313" key="3">
    <source>
        <dbReference type="Proteomes" id="UP000002613"/>
    </source>
</evidence>
<proteinExistence type="predicted"/>
<dbReference type="PANTHER" id="PTHR43031">
    <property type="entry name" value="FAD-DEPENDENT OXIDOREDUCTASE"/>
    <property type="match status" value="1"/>
</dbReference>
<dbReference type="InterPro" id="IPR001763">
    <property type="entry name" value="Rhodanese-like_dom"/>
</dbReference>
<dbReference type="PANTHER" id="PTHR43031:SF1">
    <property type="entry name" value="PYRIDINE NUCLEOTIDE-DISULPHIDE OXIDOREDUCTASE"/>
    <property type="match status" value="1"/>
</dbReference>
<dbReference type="InterPro" id="IPR036873">
    <property type="entry name" value="Rhodanese-like_dom_sf"/>
</dbReference>
<dbReference type="CDD" id="cd00158">
    <property type="entry name" value="RHOD"/>
    <property type="match status" value="1"/>
</dbReference>
<accession>D3RYB1</accession>